<evidence type="ECO:0000259" key="9">
    <source>
        <dbReference type="Pfam" id="PF21639"/>
    </source>
</evidence>
<dbReference type="Pfam" id="PF14630">
    <property type="entry name" value="ORC5_C"/>
    <property type="match status" value="1"/>
</dbReference>
<sequence length="445" mass="51289">MDSHRLKELFPARTVQIDQLVVLLEQKEMAQIQSLIIHGHRFTGKTSVLRGVLECSGANFVWIDCQDCFSIRILLERTIYQLGEAIGRGERYESLKSDDFATFTVAIQNLFLKTKWTSNVILVFDHVEQLQHFKVPIPTIVLLRLSELSFVPYLTTILITTSLDALSWGSYHVPTIYFPPYSKSEFIEIMSLHKDSIALLSNTLNFEDEITSADGINLWQKFCRIIWDTFGPVIEGDFDLFFSISKKLWHVFIEPIKEGKATKKDIIKLYKFSQHTSKLSSPEAILEELSKVTYHKALIHDFESQSATDLSWTSKYLVIASYLASYNPPKHDFALFSKFRDHTKRRKRMKKPTSTSISQRLIGPKSFVLERMLTIFLAIQSNEDILTSDIYTQIENLATLKMLIRTSLTSDKLDSAGRWKVNVSWNFVQKIAKSVGFELEDYLIE</sequence>
<dbReference type="PANTHER" id="PTHR12705:SF0">
    <property type="entry name" value="ORIGIN RECOGNITION COMPLEX SUBUNIT 5"/>
    <property type="match status" value="1"/>
</dbReference>
<evidence type="ECO:0000256" key="4">
    <source>
        <dbReference type="ARBA" id="ARBA00022741"/>
    </source>
</evidence>
<evidence type="ECO:0008006" key="12">
    <source>
        <dbReference type="Google" id="ProtNLM"/>
    </source>
</evidence>
<evidence type="ECO:0000256" key="1">
    <source>
        <dbReference type="ARBA" id="ARBA00004123"/>
    </source>
</evidence>
<reference evidence="10" key="1">
    <citation type="submission" date="2020-06" db="EMBL/GenBank/DDBJ databases">
        <title>Genomes of multiple members of Pneumocystis genus reveal paths to human pathogen Pneumocystis jirovecii.</title>
        <authorList>
            <person name="Cisse O.H."/>
            <person name="Ma L."/>
            <person name="Dekker J."/>
            <person name="Khil P."/>
            <person name="Jo J."/>
            <person name="Brenchley J."/>
            <person name="Blair R."/>
            <person name="Pahar B."/>
            <person name="Chabe M."/>
            <person name="Van Rompay K.A."/>
            <person name="Keesler R."/>
            <person name="Sukura A."/>
            <person name="Hirsch V."/>
            <person name="Kutty G."/>
            <person name="Liu Y."/>
            <person name="Peng L."/>
            <person name="Chen J."/>
            <person name="Song J."/>
            <person name="Weissenbacher-Lang C."/>
            <person name="Xu J."/>
            <person name="Upham N.S."/>
            <person name="Stajich J.E."/>
            <person name="Cuomo C.A."/>
            <person name="Cushion M.T."/>
            <person name="Kovacs J.A."/>
        </authorList>
    </citation>
    <scope>NUCLEOTIDE SEQUENCE</scope>
    <source>
        <strain evidence="10">2A</strain>
    </source>
</reference>
<proteinExistence type="inferred from homology"/>
<dbReference type="AlphaFoldDB" id="A0A899G6V3"/>
<evidence type="ECO:0000256" key="2">
    <source>
        <dbReference type="ARBA" id="ARBA00006269"/>
    </source>
</evidence>
<dbReference type="Pfam" id="PF13191">
    <property type="entry name" value="AAA_16"/>
    <property type="match status" value="1"/>
</dbReference>
<keyword evidence="5" id="KW-0067">ATP-binding</keyword>
<dbReference type="OrthoDB" id="365981at2759"/>
<evidence type="ECO:0000259" key="7">
    <source>
        <dbReference type="Pfam" id="PF13191"/>
    </source>
</evidence>
<keyword evidence="4" id="KW-0547">Nucleotide-binding</keyword>
<comment type="similarity">
    <text evidence="2">Belongs to the ORC5 family.</text>
</comment>
<dbReference type="EMBL" id="CP054548">
    <property type="protein sequence ID" value="QSL67139.1"/>
    <property type="molecule type" value="Genomic_DNA"/>
</dbReference>
<evidence type="ECO:0000256" key="6">
    <source>
        <dbReference type="ARBA" id="ARBA00023242"/>
    </source>
</evidence>
<dbReference type="Gene3D" id="3.40.50.300">
    <property type="entry name" value="P-loop containing nucleotide triphosphate hydrolases"/>
    <property type="match status" value="1"/>
</dbReference>
<evidence type="ECO:0000313" key="11">
    <source>
        <dbReference type="Proteomes" id="UP000663699"/>
    </source>
</evidence>
<dbReference type="InterPro" id="IPR027417">
    <property type="entry name" value="P-loop_NTPase"/>
</dbReference>
<dbReference type="GO" id="GO:0006270">
    <property type="term" value="P:DNA replication initiation"/>
    <property type="evidence" value="ECO:0007669"/>
    <property type="project" value="TreeGrafter"/>
</dbReference>
<feature type="domain" description="ORC5 lid" evidence="9">
    <location>
        <begin position="219"/>
        <end position="275"/>
    </location>
</feature>
<dbReference type="Proteomes" id="UP000663699">
    <property type="component" value="Chromosome 17"/>
</dbReference>
<dbReference type="GO" id="GO:0003688">
    <property type="term" value="F:DNA replication origin binding"/>
    <property type="evidence" value="ECO:0007669"/>
    <property type="project" value="TreeGrafter"/>
</dbReference>
<keyword evidence="11" id="KW-1185">Reference proteome</keyword>
<keyword evidence="3" id="KW-0235">DNA replication</keyword>
<comment type="subcellular location">
    <subcellularLocation>
        <location evidence="1">Nucleus</location>
    </subcellularLocation>
</comment>
<evidence type="ECO:0000256" key="3">
    <source>
        <dbReference type="ARBA" id="ARBA00022705"/>
    </source>
</evidence>
<protein>
    <recommendedName>
        <fullName evidence="12">Orc1-like AAA ATPase domain-containing protein</fullName>
    </recommendedName>
</protein>
<accession>A0A899G6V3</accession>
<dbReference type="InterPro" id="IPR020796">
    <property type="entry name" value="ORC5"/>
</dbReference>
<evidence type="ECO:0000313" key="10">
    <source>
        <dbReference type="EMBL" id="QSL67139.1"/>
    </source>
</evidence>
<dbReference type="GO" id="GO:0005664">
    <property type="term" value="C:nuclear origin of replication recognition complex"/>
    <property type="evidence" value="ECO:0007669"/>
    <property type="project" value="TreeGrafter"/>
</dbReference>
<dbReference type="PANTHER" id="PTHR12705">
    <property type="entry name" value="ORIGIN RECOGNITION COMPLEX SUBUNIT 5"/>
    <property type="match status" value="1"/>
</dbReference>
<dbReference type="Pfam" id="PF21639">
    <property type="entry name" value="ORC5_lid"/>
    <property type="match status" value="1"/>
</dbReference>
<gene>
    <name evidence="10" type="ORF">MERGE_001528</name>
</gene>
<feature type="domain" description="Orc1-like AAA ATPase" evidence="7">
    <location>
        <begin position="10"/>
        <end position="132"/>
    </location>
</feature>
<dbReference type="InterPro" id="IPR047088">
    <property type="entry name" value="ORC5_C"/>
</dbReference>
<dbReference type="SUPFAM" id="SSF52540">
    <property type="entry name" value="P-loop containing nucleoside triphosphate hydrolases"/>
    <property type="match status" value="1"/>
</dbReference>
<dbReference type="InterPro" id="IPR041664">
    <property type="entry name" value="AAA_16"/>
</dbReference>
<dbReference type="InterPro" id="IPR048866">
    <property type="entry name" value="ORC5_lid"/>
</dbReference>
<evidence type="ECO:0000259" key="8">
    <source>
        <dbReference type="Pfam" id="PF14630"/>
    </source>
</evidence>
<name>A0A899G6V3_9ASCO</name>
<organism evidence="10 11">
    <name type="scientific">Pneumocystis wakefieldiae</name>
    <dbReference type="NCBI Taxonomy" id="38082"/>
    <lineage>
        <taxon>Eukaryota</taxon>
        <taxon>Fungi</taxon>
        <taxon>Dikarya</taxon>
        <taxon>Ascomycota</taxon>
        <taxon>Taphrinomycotina</taxon>
        <taxon>Pneumocystomycetes</taxon>
        <taxon>Pneumocystaceae</taxon>
        <taxon>Pneumocystis</taxon>
    </lineage>
</organism>
<keyword evidence="6" id="KW-0539">Nucleus</keyword>
<feature type="domain" description="Origin recognition complex subunit 5 C-terminal" evidence="8">
    <location>
        <begin position="310"/>
        <end position="443"/>
    </location>
</feature>
<evidence type="ECO:0000256" key="5">
    <source>
        <dbReference type="ARBA" id="ARBA00022840"/>
    </source>
</evidence>